<dbReference type="EMBL" id="JBIAWJ010000015">
    <property type="protein sequence ID" value="MFF4524982.1"/>
    <property type="molecule type" value="Genomic_DNA"/>
</dbReference>
<evidence type="ECO:0000313" key="6">
    <source>
        <dbReference type="Proteomes" id="UP001602058"/>
    </source>
</evidence>
<name>A0ABW6UNG7_9ACTN</name>
<gene>
    <name evidence="5" type="ORF">ACFY1D_26660</name>
</gene>
<evidence type="ECO:0000256" key="1">
    <source>
        <dbReference type="ARBA" id="ARBA00005254"/>
    </source>
</evidence>
<dbReference type="Proteomes" id="UP001602058">
    <property type="component" value="Unassembled WGS sequence"/>
</dbReference>
<dbReference type="InterPro" id="IPR014748">
    <property type="entry name" value="Enoyl-CoA_hydra_C"/>
</dbReference>
<dbReference type="InterPro" id="IPR018376">
    <property type="entry name" value="Enoyl-CoA_hyd/isom_CS"/>
</dbReference>
<accession>A0ABW6UNG7</accession>
<dbReference type="PANTHER" id="PTHR11941:SF169">
    <property type="entry name" value="(7AS)-7A-METHYL-1,5-DIOXO-2,3,5,6,7,7A-HEXAHYDRO-1H-INDENE-CARBOXYL-COA HYDROLASE"/>
    <property type="match status" value="1"/>
</dbReference>
<dbReference type="CDD" id="cd06558">
    <property type="entry name" value="crotonase-like"/>
    <property type="match status" value="1"/>
</dbReference>
<keyword evidence="3" id="KW-0456">Lyase</keyword>
<protein>
    <submittedName>
        <fullName evidence="5">Enoyl-CoA hydratase/isomerase family protein</fullName>
    </submittedName>
</protein>
<evidence type="ECO:0000256" key="4">
    <source>
        <dbReference type="RuleBase" id="RU003707"/>
    </source>
</evidence>
<sequence length="276" mass="29324">MVEQGVEHGDEQRDERRFGECVVVRRHGHVAELVLDRPKAMNAVSTGMARSIAEACEALAADRGVRVVVLTSTHERAFCVGADLKERNSFSDADLVRQRPVARAAYTGVMELPVPTIAAVHGFALGGGFELALSCDVIVADRTAVVGLPEVSVGVIPGGGGTQLLPRRVGAARAAELIFTARRVEAVEARETGLVDQLVDEGQDRTEALALAARMAAHSPVGLRAAKRALRLGHGLDLRAGLEVEDAAWRSVAFSGDRAEGVAAFNEKRAPEWPGE</sequence>
<reference evidence="5 6" key="1">
    <citation type="submission" date="2024-10" db="EMBL/GenBank/DDBJ databases">
        <title>The Natural Products Discovery Center: Release of the First 8490 Sequenced Strains for Exploring Actinobacteria Biosynthetic Diversity.</title>
        <authorList>
            <person name="Kalkreuter E."/>
            <person name="Kautsar S.A."/>
            <person name="Yang D."/>
            <person name="Bader C.D."/>
            <person name="Teijaro C.N."/>
            <person name="Fluegel L."/>
            <person name="Davis C.M."/>
            <person name="Simpson J.R."/>
            <person name="Lauterbach L."/>
            <person name="Steele A.D."/>
            <person name="Gui C."/>
            <person name="Meng S."/>
            <person name="Li G."/>
            <person name="Viehrig K."/>
            <person name="Ye F."/>
            <person name="Su P."/>
            <person name="Kiefer A.F."/>
            <person name="Nichols A."/>
            <person name="Cepeda A.J."/>
            <person name="Yan W."/>
            <person name="Fan B."/>
            <person name="Jiang Y."/>
            <person name="Adhikari A."/>
            <person name="Zheng C.-J."/>
            <person name="Schuster L."/>
            <person name="Cowan T.M."/>
            <person name="Smanski M.J."/>
            <person name="Chevrette M.G."/>
            <person name="De Carvalho L.P.S."/>
            <person name="Shen B."/>
        </authorList>
    </citation>
    <scope>NUCLEOTIDE SEQUENCE [LARGE SCALE GENOMIC DNA]</scope>
    <source>
        <strain evidence="5 6">NPDC001390</strain>
    </source>
</reference>
<evidence type="ECO:0000256" key="2">
    <source>
        <dbReference type="ARBA" id="ARBA00023098"/>
    </source>
</evidence>
<dbReference type="Pfam" id="PF00378">
    <property type="entry name" value="ECH_1"/>
    <property type="match status" value="1"/>
</dbReference>
<dbReference type="SUPFAM" id="SSF52096">
    <property type="entry name" value="ClpP/crotonase"/>
    <property type="match status" value="1"/>
</dbReference>
<dbReference type="InterPro" id="IPR029045">
    <property type="entry name" value="ClpP/crotonase-like_dom_sf"/>
</dbReference>
<organism evidence="5 6">
    <name type="scientific">Streptomyces bluensis</name>
    <dbReference type="NCBI Taxonomy" id="33897"/>
    <lineage>
        <taxon>Bacteria</taxon>
        <taxon>Bacillati</taxon>
        <taxon>Actinomycetota</taxon>
        <taxon>Actinomycetes</taxon>
        <taxon>Kitasatosporales</taxon>
        <taxon>Streptomycetaceae</taxon>
        <taxon>Streptomyces</taxon>
    </lineage>
</organism>
<dbReference type="PROSITE" id="PS00166">
    <property type="entry name" value="ENOYL_COA_HYDRATASE"/>
    <property type="match status" value="1"/>
</dbReference>
<keyword evidence="6" id="KW-1185">Reference proteome</keyword>
<evidence type="ECO:0000256" key="3">
    <source>
        <dbReference type="ARBA" id="ARBA00023239"/>
    </source>
</evidence>
<comment type="caution">
    <text evidence="5">The sequence shown here is derived from an EMBL/GenBank/DDBJ whole genome shotgun (WGS) entry which is preliminary data.</text>
</comment>
<dbReference type="RefSeq" id="WP_387890011.1">
    <property type="nucleotide sequence ID" value="NZ_JBIAWJ010000015.1"/>
</dbReference>
<evidence type="ECO:0000313" key="5">
    <source>
        <dbReference type="EMBL" id="MFF4524982.1"/>
    </source>
</evidence>
<keyword evidence="2" id="KW-0443">Lipid metabolism</keyword>
<dbReference type="Gene3D" id="3.90.226.10">
    <property type="entry name" value="2-enoyl-CoA Hydratase, Chain A, domain 1"/>
    <property type="match status" value="1"/>
</dbReference>
<comment type="similarity">
    <text evidence="1 4">Belongs to the enoyl-CoA hydratase/isomerase family.</text>
</comment>
<dbReference type="InterPro" id="IPR001753">
    <property type="entry name" value="Enoyl-CoA_hydra/iso"/>
</dbReference>
<dbReference type="PANTHER" id="PTHR11941">
    <property type="entry name" value="ENOYL-COA HYDRATASE-RELATED"/>
    <property type="match status" value="1"/>
</dbReference>
<proteinExistence type="inferred from homology"/>
<dbReference type="Gene3D" id="1.10.12.10">
    <property type="entry name" value="Lyase 2-enoyl-coa Hydratase, Chain A, domain 2"/>
    <property type="match status" value="1"/>
</dbReference>